<evidence type="ECO:0000313" key="1">
    <source>
        <dbReference type="EMBL" id="KKB56463.1"/>
    </source>
</evidence>
<accession>A0A0F5JFF6</accession>
<proteinExistence type="predicted"/>
<dbReference type="GeneID" id="69983750"/>
<comment type="caution">
    <text evidence="1">The sequence shown here is derived from an EMBL/GenBank/DDBJ whole genome shotgun (WGS) entry which is preliminary data.</text>
</comment>
<organism evidence="1 2">
    <name type="scientific">Parabacteroides goldsteinii DSM 19448 = WAL 12034</name>
    <dbReference type="NCBI Taxonomy" id="927665"/>
    <lineage>
        <taxon>Bacteria</taxon>
        <taxon>Pseudomonadati</taxon>
        <taxon>Bacteroidota</taxon>
        <taxon>Bacteroidia</taxon>
        <taxon>Bacteroidales</taxon>
        <taxon>Tannerellaceae</taxon>
        <taxon>Parabacteroides</taxon>
    </lineage>
</organism>
<dbReference type="InterPro" id="IPR045724">
    <property type="entry name" value="DUF6078"/>
</dbReference>
<dbReference type="HOGENOM" id="CLU_115284_0_0_10"/>
<dbReference type="Pfam" id="PF19555">
    <property type="entry name" value="DUF6078"/>
    <property type="match status" value="1"/>
</dbReference>
<dbReference type="AlphaFoldDB" id="A0A0F5JFF6"/>
<dbReference type="EMBL" id="AQHV01000011">
    <property type="protein sequence ID" value="KKB56463.1"/>
    <property type="molecule type" value="Genomic_DNA"/>
</dbReference>
<evidence type="ECO:0000313" key="2">
    <source>
        <dbReference type="Proteomes" id="UP000033047"/>
    </source>
</evidence>
<protein>
    <submittedName>
        <fullName evidence="1">Uncharacterized protein</fullName>
    </submittedName>
</protein>
<sequence>MNKDFDYNLLPYKFAHCMNGQCKQADKCLRSRAAQHIPIERKTVTFVNPAHTNPANEDCPYFKADQLQQFALGMTHLLAYIPHNDAIAIKRQMLTYFGRTHFYRLWRKERLFSPEQQEYVRQLFLERGLQEAPVFDEYVEQYEW</sequence>
<dbReference type="STRING" id="927665.HMPREF1535_02439"/>
<name>A0A0F5JFF6_9BACT</name>
<dbReference type="RefSeq" id="WP_009859770.1">
    <property type="nucleotide sequence ID" value="NZ_KQ033912.1"/>
</dbReference>
<dbReference type="PATRIC" id="fig|927665.4.peg.2508"/>
<dbReference type="Proteomes" id="UP000033047">
    <property type="component" value="Unassembled WGS sequence"/>
</dbReference>
<gene>
    <name evidence="1" type="ORF">HMPREF1535_02439</name>
</gene>
<reference evidence="1 2" key="1">
    <citation type="submission" date="2013-04" db="EMBL/GenBank/DDBJ databases">
        <title>The Genome Sequence of Parabacteroides goldsteinii DSM 19448.</title>
        <authorList>
            <consortium name="The Broad Institute Genomics Platform"/>
            <person name="Earl A."/>
            <person name="Ward D."/>
            <person name="Feldgarden M."/>
            <person name="Gevers D."/>
            <person name="Martens E."/>
            <person name="Sakamoto M."/>
            <person name="Benno Y."/>
            <person name="Song Y."/>
            <person name="Liu C."/>
            <person name="Lee J."/>
            <person name="Bolanos M."/>
            <person name="Vaisanen M.L."/>
            <person name="Finegold S.M."/>
            <person name="Walker B."/>
            <person name="Young S."/>
            <person name="Zeng Q."/>
            <person name="Gargeya S."/>
            <person name="Fitzgerald M."/>
            <person name="Haas B."/>
            <person name="Abouelleil A."/>
            <person name="Allen A.W."/>
            <person name="Alvarado L."/>
            <person name="Arachchi H.M."/>
            <person name="Berlin A.M."/>
            <person name="Chapman S.B."/>
            <person name="Gainer-Dewar J."/>
            <person name="Goldberg J."/>
            <person name="Griggs A."/>
            <person name="Gujja S."/>
            <person name="Hansen M."/>
            <person name="Howarth C."/>
            <person name="Imamovic A."/>
            <person name="Ireland A."/>
            <person name="Larimer J."/>
            <person name="McCowan C."/>
            <person name="Murphy C."/>
            <person name="Pearson M."/>
            <person name="Poon T.W."/>
            <person name="Priest M."/>
            <person name="Roberts A."/>
            <person name="Saif S."/>
            <person name="Shea T."/>
            <person name="Sisk P."/>
            <person name="Sykes S."/>
            <person name="Wortman J."/>
            <person name="Nusbaum C."/>
            <person name="Birren B."/>
        </authorList>
    </citation>
    <scope>NUCLEOTIDE SEQUENCE [LARGE SCALE GENOMIC DNA]</scope>
    <source>
        <strain evidence="1 2">DSM 19448</strain>
    </source>
</reference>